<evidence type="ECO:0000256" key="1">
    <source>
        <dbReference type="SAM" id="SignalP"/>
    </source>
</evidence>
<dbReference type="RefSeq" id="WP_270125772.1">
    <property type="nucleotide sequence ID" value="NZ_CP115396.1"/>
</dbReference>
<gene>
    <name evidence="2" type="ORF">O9Z63_13410</name>
</gene>
<evidence type="ECO:0000313" key="3">
    <source>
        <dbReference type="Proteomes" id="UP001211872"/>
    </source>
</evidence>
<organism evidence="2 3">
    <name type="scientific">Hymenobacter yonginensis</name>
    <dbReference type="NCBI Taxonomy" id="748197"/>
    <lineage>
        <taxon>Bacteria</taxon>
        <taxon>Pseudomonadati</taxon>
        <taxon>Bacteroidota</taxon>
        <taxon>Cytophagia</taxon>
        <taxon>Cytophagales</taxon>
        <taxon>Hymenobacteraceae</taxon>
        <taxon>Hymenobacter</taxon>
    </lineage>
</organism>
<dbReference type="Proteomes" id="UP001211872">
    <property type="component" value="Chromosome"/>
</dbReference>
<feature type="chain" id="PRO_5046959075" description="Cytochrome c domain-containing protein" evidence="1">
    <location>
        <begin position="25"/>
        <end position="132"/>
    </location>
</feature>
<name>A0ABY7PL97_9BACT</name>
<proteinExistence type="predicted"/>
<sequence>MKTKHPVRAALPGRWLMLGLLVLAACASENTEDLLGNVPPTPACDPAANTYAAVVAPLLQQRCVVCHNNVAREGNVSLETHAQVQAVARNGLLVGVVSQAPGYQAMPQGGPKLSNCEIDHIRRWVDAGALNN</sequence>
<protein>
    <recommendedName>
        <fullName evidence="4">Cytochrome c domain-containing protein</fullName>
    </recommendedName>
</protein>
<reference evidence="2 3" key="1">
    <citation type="journal article" date="2011" name="Int. J. Syst. Evol. Microbiol.">
        <title>Hymenobacter yonginensis sp. nov., isolated from a mesotrophic artificial lake.</title>
        <authorList>
            <person name="Joung Y."/>
            <person name="Cho S.H."/>
            <person name="Kim H."/>
            <person name="Kim S.B."/>
            <person name="Joh K."/>
        </authorList>
    </citation>
    <scope>NUCLEOTIDE SEQUENCE [LARGE SCALE GENOMIC DNA]</scope>
    <source>
        <strain evidence="2 3">KCTC 22745</strain>
    </source>
</reference>
<dbReference type="InterPro" id="IPR036909">
    <property type="entry name" value="Cyt_c-like_dom_sf"/>
</dbReference>
<dbReference type="SUPFAM" id="SSF46626">
    <property type="entry name" value="Cytochrome c"/>
    <property type="match status" value="1"/>
</dbReference>
<evidence type="ECO:0008006" key="4">
    <source>
        <dbReference type="Google" id="ProtNLM"/>
    </source>
</evidence>
<accession>A0ABY7PL97</accession>
<evidence type="ECO:0000313" key="2">
    <source>
        <dbReference type="EMBL" id="WBO83377.1"/>
    </source>
</evidence>
<dbReference type="PROSITE" id="PS51257">
    <property type="entry name" value="PROKAR_LIPOPROTEIN"/>
    <property type="match status" value="1"/>
</dbReference>
<keyword evidence="1" id="KW-0732">Signal</keyword>
<feature type="signal peptide" evidence="1">
    <location>
        <begin position="1"/>
        <end position="24"/>
    </location>
</feature>
<dbReference type="EMBL" id="CP115396">
    <property type="protein sequence ID" value="WBO83377.1"/>
    <property type="molecule type" value="Genomic_DNA"/>
</dbReference>
<keyword evidence="3" id="KW-1185">Reference proteome</keyword>